<sequence>MTYVATQFTLADAIHAVETRAELKHSAKRRVEIVRDIRIVAGWLDREPAEIPASIYALQEHLRQLHHAQLGVSKRRFQNILSSLRRGLEAVRGVHDVTRLRPETDLPQPWLSLYAEIPTEKAWVKGMLNSFIRWCADNNVAPRQVTKDTFDQWSDWRRVQTVTLARDPDRAVRRAMDAWNHAARTLGWPVRVVQRETRRTPVTRPLTFFTEAFQHSVQAFIVRNSAPDQTAAGSHLNRWLDDDDTDERFPPLAPRTMRTRRDIILLAATAVIDAGMVSRHDLLSVDQVATPEAAAATFEAALTRSGNAPTEYALTIVKALRNVAARQGLMTDREARRWATLKRRLVKIGGLDNLMTPKNRQRLAPFLDDRVVRRLAQLPSALVEHAEAERRRHGRITRTVACRVQVAAAVALLLTLPVRRSNLATIEIDRHIDWPVGRRNCEGFLHFDCEEVKTKRGVAAAIPADWMTILRLYRRDYWPVLCDTPGNPYLFPAATGLRPKDPNDLSRLVTVTIARETGLSVNLHLFRHICAALIVRSGGNAEDVTALLGQVRDSRALLRYVEFQSATAAAKLDAAISARRPKKGR</sequence>
<evidence type="ECO:0008006" key="4">
    <source>
        <dbReference type="Google" id="ProtNLM"/>
    </source>
</evidence>
<reference evidence="2 3" key="1">
    <citation type="journal article" date="2013" name="Genome Announc.">
        <title>Draft Genome Sequence of an Alphaproteobacterium, Caenispirillum salinarum AK4(T), Isolated from a Solar Saltern.</title>
        <authorList>
            <person name="Khatri I."/>
            <person name="Singh A."/>
            <person name="Korpole S."/>
            <person name="Pinnaka A.K."/>
            <person name="Subramanian S."/>
        </authorList>
    </citation>
    <scope>NUCLEOTIDE SEQUENCE [LARGE SCALE GENOMIC DNA]</scope>
    <source>
        <strain evidence="2 3">AK4</strain>
    </source>
</reference>
<keyword evidence="3" id="KW-1185">Reference proteome</keyword>
<dbReference type="Proteomes" id="UP000009881">
    <property type="component" value="Unassembled WGS sequence"/>
</dbReference>
<keyword evidence="1" id="KW-0233">DNA recombination</keyword>
<evidence type="ECO:0000313" key="2">
    <source>
        <dbReference type="EMBL" id="EKV28883.1"/>
    </source>
</evidence>
<accession>K9HEF8</accession>
<dbReference type="RefSeq" id="WP_009541304.1">
    <property type="nucleotide sequence ID" value="NZ_ANHY01000014.1"/>
</dbReference>
<dbReference type="InterPro" id="IPR011010">
    <property type="entry name" value="DNA_brk_join_enz"/>
</dbReference>
<dbReference type="InterPro" id="IPR013762">
    <property type="entry name" value="Integrase-like_cat_sf"/>
</dbReference>
<dbReference type="OrthoDB" id="9803188at2"/>
<dbReference type="GO" id="GO:0015074">
    <property type="term" value="P:DNA integration"/>
    <property type="evidence" value="ECO:0007669"/>
    <property type="project" value="InterPro"/>
</dbReference>
<organism evidence="2 3">
    <name type="scientific">Caenispirillum salinarum AK4</name>
    <dbReference type="NCBI Taxonomy" id="1238182"/>
    <lineage>
        <taxon>Bacteria</taxon>
        <taxon>Pseudomonadati</taxon>
        <taxon>Pseudomonadota</taxon>
        <taxon>Alphaproteobacteria</taxon>
        <taxon>Rhodospirillales</taxon>
        <taxon>Novispirillaceae</taxon>
        <taxon>Caenispirillum</taxon>
    </lineage>
</organism>
<dbReference type="AlphaFoldDB" id="K9HEF8"/>
<name>K9HEF8_9PROT</name>
<dbReference type="eggNOG" id="COG4974">
    <property type="taxonomic scope" value="Bacteria"/>
</dbReference>
<dbReference type="Gene3D" id="1.10.443.10">
    <property type="entry name" value="Intergrase catalytic core"/>
    <property type="match status" value="1"/>
</dbReference>
<proteinExistence type="predicted"/>
<dbReference type="EMBL" id="ANHY01000014">
    <property type="protein sequence ID" value="EKV28883.1"/>
    <property type="molecule type" value="Genomic_DNA"/>
</dbReference>
<evidence type="ECO:0000313" key="3">
    <source>
        <dbReference type="Proteomes" id="UP000009881"/>
    </source>
</evidence>
<comment type="caution">
    <text evidence="2">The sequence shown here is derived from an EMBL/GenBank/DDBJ whole genome shotgun (WGS) entry which is preliminary data.</text>
</comment>
<dbReference type="SUPFAM" id="SSF56349">
    <property type="entry name" value="DNA breaking-rejoining enzymes"/>
    <property type="match status" value="1"/>
</dbReference>
<evidence type="ECO:0000256" key="1">
    <source>
        <dbReference type="ARBA" id="ARBA00023172"/>
    </source>
</evidence>
<protein>
    <recommendedName>
        <fullName evidence="4">Tyr recombinase domain-containing protein</fullName>
    </recommendedName>
</protein>
<dbReference type="GO" id="GO:0003677">
    <property type="term" value="F:DNA binding"/>
    <property type="evidence" value="ECO:0007669"/>
    <property type="project" value="InterPro"/>
</dbReference>
<gene>
    <name evidence="2" type="ORF">C882_0646</name>
</gene>
<dbReference type="GO" id="GO:0006310">
    <property type="term" value="P:DNA recombination"/>
    <property type="evidence" value="ECO:0007669"/>
    <property type="project" value="UniProtKB-KW"/>
</dbReference>
<dbReference type="STRING" id="1238182.C882_0646"/>